<dbReference type="Gene3D" id="1.10.3970.10">
    <property type="entry name" value="BSD domain"/>
    <property type="match status" value="1"/>
</dbReference>
<dbReference type="SUPFAM" id="SSF140383">
    <property type="entry name" value="BSD domain-like"/>
    <property type="match status" value="1"/>
</dbReference>
<accession>A0ABR1FVX4</accession>
<dbReference type="EMBL" id="JBBJCI010000223">
    <property type="protein sequence ID" value="KAK7239627.1"/>
    <property type="molecule type" value="Genomic_DNA"/>
</dbReference>
<feature type="region of interest" description="Disordered" evidence="1">
    <location>
        <begin position="62"/>
        <end position="84"/>
    </location>
</feature>
<evidence type="ECO:0000313" key="2">
    <source>
        <dbReference type="EMBL" id="KAK7239627.1"/>
    </source>
</evidence>
<dbReference type="Proteomes" id="UP001363151">
    <property type="component" value="Unassembled WGS sequence"/>
</dbReference>
<name>A0ABR1FVX4_AURAN</name>
<keyword evidence="3" id="KW-1185">Reference proteome</keyword>
<evidence type="ECO:0000313" key="3">
    <source>
        <dbReference type="Proteomes" id="UP001363151"/>
    </source>
</evidence>
<dbReference type="InterPro" id="IPR035925">
    <property type="entry name" value="BSD_dom_sf"/>
</dbReference>
<dbReference type="PANTHER" id="PTHR16019:SF5">
    <property type="entry name" value="BSD DOMAIN-CONTAINING PROTEIN 1"/>
    <property type="match status" value="1"/>
</dbReference>
<organism evidence="2 3">
    <name type="scientific">Aureococcus anophagefferens</name>
    <name type="common">Harmful bloom alga</name>
    <dbReference type="NCBI Taxonomy" id="44056"/>
    <lineage>
        <taxon>Eukaryota</taxon>
        <taxon>Sar</taxon>
        <taxon>Stramenopiles</taxon>
        <taxon>Ochrophyta</taxon>
        <taxon>Pelagophyceae</taxon>
        <taxon>Pelagomonadales</taxon>
        <taxon>Pelagomonadaceae</taxon>
        <taxon>Aureococcus</taxon>
    </lineage>
</organism>
<protein>
    <submittedName>
        <fullName evidence="2">Synapse-associated protein</fullName>
    </submittedName>
</protein>
<reference evidence="2 3" key="1">
    <citation type="submission" date="2024-03" db="EMBL/GenBank/DDBJ databases">
        <title>Aureococcus anophagefferens CCMP1851 and Kratosvirus quantuckense: Draft genome of a second virus-susceptible host strain in the model system.</title>
        <authorList>
            <person name="Chase E."/>
            <person name="Truchon A.R."/>
            <person name="Schepens W."/>
            <person name="Wilhelm S.W."/>
        </authorList>
    </citation>
    <scope>NUCLEOTIDE SEQUENCE [LARGE SCALE GENOMIC DNA]</scope>
    <source>
        <strain evidence="2 3">CCMP1851</strain>
    </source>
</reference>
<comment type="caution">
    <text evidence="2">The sequence shown here is derived from an EMBL/GenBank/DDBJ whole genome shotgun (WGS) entry which is preliminary data.</text>
</comment>
<dbReference type="InterPro" id="IPR051494">
    <property type="entry name" value="BSD_domain-containing"/>
</dbReference>
<sequence length="295" mass="31552">MSGFWSEALLSVQAKLDAKTESAKERLSSLKETVAATVESAQERIAADIESLKEEHARFIAEQDGDGGSGDEASGGAYTGQNDALPWDVPAKGSDIKALVLGLSRDEATFTRPPPAEATYAFPFARRTALILELLELDPALKKAHTKLAHKAKEETFFTNYFYRVAERALERGRRARASKFRAPSESSATDSAVLINASEAASEFSSSSTSGELVADDDAADAAVLAEIENVEVGDDDDDDLERQIAAELDGARERGAVPRRNATCARALPWLRAREKPVSPGGAMRPSSLVPGG</sequence>
<proteinExistence type="predicted"/>
<evidence type="ECO:0000256" key="1">
    <source>
        <dbReference type="SAM" id="MobiDB-lite"/>
    </source>
</evidence>
<gene>
    <name evidence="2" type="primary">SYAP1</name>
    <name evidence="2" type="ORF">SO694_00028270</name>
</gene>
<feature type="region of interest" description="Disordered" evidence="1">
    <location>
        <begin position="276"/>
        <end position="295"/>
    </location>
</feature>
<dbReference type="PANTHER" id="PTHR16019">
    <property type="entry name" value="SYNAPSE-ASSOCIATED PROTEIN"/>
    <property type="match status" value="1"/>
</dbReference>